<organism evidence="2 3">
    <name type="scientific">Streptomyces triculaminicus</name>
    <dbReference type="NCBI Taxonomy" id="2816232"/>
    <lineage>
        <taxon>Bacteria</taxon>
        <taxon>Bacillati</taxon>
        <taxon>Actinomycetota</taxon>
        <taxon>Actinomycetes</taxon>
        <taxon>Kitasatosporales</taxon>
        <taxon>Streptomycetaceae</taxon>
        <taxon>Streptomyces</taxon>
    </lineage>
</organism>
<feature type="region of interest" description="Disordered" evidence="1">
    <location>
        <begin position="35"/>
        <end position="74"/>
    </location>
</feature>
<sequence>MLFAALSVPPLLLGLVLALAQYEERMLIRPRVPRHAAGKRHVRAVPDPPDGVRRLPVHRRRRGRDAGGREERAA</sequence>
<dbReference type="EMBL" id="JAFMOF010000002">
    <property type="protein sequence ID" value="MBO0654183.1"/>
    <property type="molecule type" value="Genomic_DNA"/>
</dbReference>
<evidence type="ECO:0000313" key="3">
    <source>
        <dbReference type="Proteomes" id="UP000664781"/>
    </source>
</evidence>
<feature type="compositionally biased region" description="Basic and acidic residues" evidence="1">
    <location>
        <begin position="64"/>
        <end position="74"/>
    </location>
</feature>
<proteinExistence type="predicted"/>
<gene>
    <name evidence="2" type="ORF">J1792_15805</name>
</gene>
<dbReference type="AlphaFoldDB" id="A0A939FPB2"/>
<evidence type="ECO:0000313" key="2">
    <source>
        <dbReference type="EMBL" id="MBO0654183.1"/>
    </source>
</evidence>
<dbReference type="RefSeq" id="WP_143587571.1">
    <property type="nucleotide sequence ID" value="NZ_JAFMOF010000002.1"/>
</dbReference>
<evidence type="ECO:0000256" key="1">
    <source>
        <dbReference type="SAM" id="MobiDB-lite"/>
    </source>
</evidence>
<dbReference type="Proteomes" id="UP000664781">
    <property type="component" value="Unassembled WGS sequence"/>
</dbReference>
<protein>
    <submittedName>
        <fullName evidence="2">Uncharacterized protein</fullName>
    </submittedName>
</protein>
<reference evidence="2" key="1">
    <citation type="submission" date="2021-03" db="EMBL/GenBank/DDBJ databases">
        <title>Streptomyces strains.</title>
        <authorList>
            <person name="Lund M.B."/>
            <person name="Toerring T."/>
        </authorList>
    </citation>
    <scope>NUCLEOTIDE SEQUENCE</scope>
    <source>
        <strain evidence="2">JCM 4242</strain>
    </source>
</reference>
<keyword evidence="3" id="KW-1185">Reference proteome</keyword>
<comment type="caution">
    <text evidence="2">The sequence shown here is derived from an EMBL/GenBank/DDBJ whole genome shotgun (WGS) entry which is preliminary data.</text>
</comment>
<accession>A0A939FPB2</accession>
<name>A0A939FPB2_9ACTN</name>